<dbReference type="EMBL" id="RDQH01000339">
    <property type="protein sequence ID" value="RXH78811.1"/>
    <property type="molecule type" value="Genomic_DNA"/>
</dbReference>
<keyword evidence="2" id="KW-1185">Reference proteome</keyword>
<name>A0A498IB62_MALDO</name>
<proteinExistence type="predicted"/>
<comment type="caution">
    <text evidence="1">The sequence shown here is derived from an EMBL/GenBank/DDBJ whole genome shotgun (WGS) entry which is preliminary data.</text>
</comment>
<evidence type="ECO:0000313" key="1">
    <source>
        <dbReference type="EMBL" id="RXH78811.1"/>
    </source>
</evidence>
<organism evidence="1 2">
    <name type="scientific">Malus domestica</name>
    <name type="common">Apple</name>
    <name type="synonym">Pyrus malus</name>
    <dbReference type="NCBI Taxonomy" id="3750"/>
    <lineage>
        <taxon>Eukaryota</taxon>
        <taxon>Viridiplantae</taxon>
        <taxon>Streptophyta</taxon>
        <taxon>Embryophyta</taxon>
        <taxon>Tracheophyta</taxon>
        <taxon>Spermatophyta</taxon>
        <taxon>Magnoliopsida</taxon>
        <taxon>eudicotyledons</taxon>
        <taxon>Gunneridae</taxon>
        <taxon>Pentapetalae</taxon>
        <taxon>rosids</taxon>
        <taxon>fabids</taxon>
        <taxon>Rosales</taxon>
        <taxon>Rosaceae</taxon>
        <taxon>Amygdaloideae</taxon>
        <taxon>Maleae</taxon>
        <taxon>Malus</taxon>
    </lineage>
</organism>
<protein>
    <submittedName>
        <fullName evidence="1">Uncharacterized protein</fullName>
    </submittedName>
</protein>
<gene>
    <name evidence="1" type="ORF">DVH24_002329</name>
</gene>
<evidence type="ECO:0000313" key="2">
    <source>
        <dbReference type="Proteomes" id="UP000290289"/>
    </source>
</evidence>
<dbReference type="AlphaFoldDB" id="A0A498IB62"/>
<sequence length="98" mass="11454">MASSSKKYKSIRVSPCSILLMRSIVILNNCNIWWEPNNDIYADLPSSPDPYGIFFVLWRSHLQPFSYHFRFLTCLKSLNQWFKAELDIPSLECCTTTD</sequence>
<dbReference type="Proteomes" id="UP000290289">
    <property type="component" value="Chromosome 13"/>
</dbReference>
<reference evidence="1 2" key="1">
    <citation type="submission" date="2018-10" db="EMBL/GenBank/DDBJ databases">
        <title>A high-quality apple genome assembly.</title>
        <authorList>
            <person name="Hu J."/>
        </authorList>
    </citation>
    <scope>NUCLEOTIDE SEQUENCE [LARGE SCALE GENOMIC DNA]</scope>
    <source>
        <strain evidence="2">cv. HFTH1</strain>
        <tissue evidence="1">Young leaf</tissue>
    </source>
</reference>
<accession>A0A498IB62</accession>